<keyword evidence="2 6" id="KW-0812">Transmembrane</keyword>
<name>A0A1D1XIM6_9ARAE</name>
<dbReference type="Pfam" id="PF04193">
    <property type="entry name" value="PQ-loop"/>
    <property type="match status" value="2"/>
</dbReference>
<evidence type="ECO:0000256" key="1">
    <source>
        <dbReference type="ARBA" id="ARBA00004141"/>
    </source>
</evidence>
<organism evidence="7">
    <name type="scientific">Anthurium amnicola</name>
    <dbReference type="NCBI Taxonomy" id="1678845"/>
    <lineage>
        <taxon>Eukaryota</taxon>
        <taxon>Viridiplantae</taxon>
        <taxon>Streptophyta</taxon>
        <taxon>Embryophyta</taxon>
        <taxon>Tracheophyta</taxon>
        <taxon>Spermatophyta</taxon>
        <taxon>Magnoliopsida</taxon>
        <taxon>Liliopsida</taxon>
        <taxon>Araceae</taxon>
        <taxon>Pothoideae</taxon>
        <taxon>Potheae</taxon>
        <taxon>Anthurium</taxon>
    </lineage>
</organism>
<dbReference type="InterPro" id="IPR006603">
    <property type="entry name" value="PQ-loop_rpt"/>
</dbReference>
<dbReference type="PANTHER" id="PTHR16201:SF11">
    <property type="entry name" value="PQ-LOOP REPEAT-CONTAINING PROTEIN"/>
    <property type="match status" value="1"/>
</dbReference>
<dbReference type="EMBL" id="GDJX01025805">
    <property type="protein sequence ID" value="JAT42131.1"/>
    <property type="molecule type" value="Transcribed_RNA"/>
</dbReference>
<feature type="compositionally biased region" description="Polar residues" evidence="5">
    <location>
        <begin position="310"/>
        <end position="325"/>
    </location>
</feature>
<evidence type="ECO:0000256" key="3">
    <source>
        <dbReference type="ARBA" id="ARBA00022989"/>
    </source>
</evidence>
<feature type="transmembrane region" description="Helical" evidence="6">
    <location>
        <begin position="179"/>
        <end position="200"/>
    </location>
</feature>
<proteinExistence type="predicted"/>
<feature type="transmembrane region" description="Helical" evidence="6">
    <location>
        <begin position="246"/>
        <end position="267"/>
    </location>
</feature>
<feature type="compositionally biased region" description="Basic and acidic residues" evidence="5">
    <location>
        <begin position="290"/>
        <end position="300"/>
    </location>
</feature>
<feature type="transmembrane region" description="Helical" evidence="6">
    <location>
        <begin position="148"/>
        <end position="173"/>
    </location>
</feature>
<dbReference type="SMART" id="SM00679">
    <property type="entry name" value="CTNS"/>
    <property type="match status" value="2"/>
</dbReference>
<keyword evidence="4 6" id="KW-0472">Membrane</keyword>
<dbReference type="InterPro" id="IPR051415">
    <property type="entry name" value="LAAT-1"/>
</dbReference>
<evidence type="ECO:0000313" key="7">
    <source>
        <dbReference type="EMBL" id="JAT42131.1"/>
    </source>
</evidence>
<sequence>MIHSLQGMEPSTCISDNKPIDVYLSVMIAIGVLISFLPQIYKIINYKTSEGISPWFLMLGTMSSTCVLFNIVILQFNVIKCCQVVSGITCFENTLGIIQLAVIWFMCLLIFVLFFVYFPSQRKYAPYIRHLHFNTPPTKWSIEWRDSIIVAFVVTIHIIFTIITTILLLLFFGHENINWTILWAEFLGIASMMLISIQFIPQLIRTWKRKSVGALSIEMMIMQVTGAFIIVYTLSNRPSVSWTTWIVFFVSGCLQGILLIMCICWHYRSKRLGHGPFYVRETDQLIGRDGRPLLPDERTTLLKGHKRTPSNRPATSRGSSFNNSPVGPASPATAAVNNNENNYLSVKY</sequence>
<feature type="transmembrane region" description="Helical" evidence="6">
    <location>
        <begin position="20"/>
        <end position="44"/>
    </location>
</feature>
<reference evidence="7" key="1">
    <citation type="submission" date="2015-07" db="EMBL/GenBank/DDBJ databases">
        <title>Transcriptome Assembly of Anthurium amnicola.</title>
        <authorList>
            <person name="Suzuki J."/>
        </authorList>
    </citation>
    <scope>NUCLEOTIDE SEQUENCE</scope>
</reference>
<evidence type="ECO:0000256" key="6">
    <source>
        <dbReference type="SAM" id="Phobius"/>
    </source>
</evidence>
<dbReference type="PANTHER" id="PTHR16201">
    <property type="entry name" value="SEVEN TRANSMEMBRANE PROTEIN 1-RELATED"/>
    <property type="match status" value="1"/>
</dbReference>
<feature type="transmembrane region" description="Helical" evidence="6">
    <location>
        <begin position="56"/>
        <end position="76"/>
    </location>
</feature>
<dbReference type="GO" id="GO:0016020">
    <property type="term" value="C:membrane"/>
    <property type="evidence" value="ECO:0007669"/>
    <property type="project" value="UniProtKB-SubCell"/>
</dbReference>
<comment type="subcellular location">
    <subcellularLocation>
        <location evidence="1">Membrane</location>
        <topology evidence="1">Multi-pass membrane protein</topology>
    </subcellularLocation>
</comment>
<feature type="transmembrane region" description="Helical" evidence="6">
    <location>
        <begin position="212"/>
        <end position="234"/>
    </location>
</feature>
<feature type="region of interest" description="Disordered" evidence="5">
    <location>
        <begin position="290"/>
        <end position="335"/>
    </location>
</feature>
<protein>
    <submittedName>
        <fullName evidence="7">Uncharacterized protein C4C5.03</fullName>
    </submittedName>
</protein>
<evidence type="ECO:0000256" key="5">
    <source>
        <dbReference type="SAM" id="MobiDB-lite"/>
    </source>
</evidence>
<accession>A0A1D1XIM6</accession>
<evidence type="ECO:0000256" key="2">
    <source>
        <dbReference type="ARBA" id="ARBA00022692"/>
    </source>
</evidence>
<dbReference type="AlphaFoldDB" id="A0A1D1XIM6"/>
<feature type="transmembrane region" description="Helical" evidence="6">
    <location>
        <begin position="96"/>
        <end position="118"/>
    </location>
</feature>
<dbReference type="Gene3D" id="1.20.1280.290">
    <property type="match status" value="2"/>
</dbReference>
<gene>
    <name evidence="7" type="primary">SPAC4C5.03_3</name>
    <name evidence="7" type="ORF">g.14739</name>
</gene>
<keyword evidence="3 6" id="KW-1133">Transmembrane helix</keyword>
<evidence type="ECO:0000256" key="4">
    <source>
        <dbReference type="ARBA" id="ARBA00023136"/>
    </source>
</evidence>